<dbReference type="EMBL" id="UINC01001131">
    <property type="protein sequence ID" value="SUZ71731.1"/>
    <property type="molecule type" value="Genomic_DNA"/>
</dbReference>
<accession>A0A381PXD1</accession>
<gene>
    <name evidence="2" type="ORF">METZ01_LOCUS24585</name>
</gene>
<keyword evidence="1" id="KW-1133">Transmembrane helix</keyword>
<feature type="transmembrane region" description="Helical" evidence="1">
    <location>
        <begin position="32"/>
        <end position="51"/>
    </location>
</feature>
<dbReference type="AlphaFoldDB" id="A0A381PXD1"/>
<keyword evidence="1" id="KW-0812">Transmembrane</keyword>
<name>A0A381PXD1_9ZZZZ</name>
<keyword evidence="1" id="KW-0472">Membrane</keyword>
<evidence type="ECO:0000256" key="1">
    <source>
        <dbReference type="SAM" id="Phobius"/>
    </source>
</evidence>
<reference evidence="2" key="1">
    <citation type="submission" date="2018-05" db="EMBL/GenBank/DDBJ databases">
        <authorList>
            <person name="Lanie J.A."/>
            <person name="Ng W.-L."/>
            <person name="Kazmierczak K.M."/>
            <person name="Andrzejewski T.M."/>
            <person name="Davidsen T.M."/>
            <person name="Wayne K.J."/>
            <person name="Tettelin H."/>
            <person name="Glass J.I."/>
            <person name="Rusch D."/>
            <person name="Podicherti R."/>
            <person name="Tsui H.-C.T."/>
            <person name="Winkler M.E."/>
        </authorList>
    </citation>
    <scope>NUCLEOTIDE SEQUENCE</scope>
</reference>
<proteinExistence type="predicted"/>
<protein>
    <submittedName>
        <fullName evidence="2">Uncharacterized protein</fullName>
    </submittedName>
</protein>
<organism evidence="2">
    <name type="scientific">marine metagenome</name>
    <dbReference type="NCBI Taxonomy" id="408172"/>
    <lineage>
        <taxon>unclassified sequences</taxon>
        <taxon>metagenomes</taxon>
        <taxon>ecological metagenomes</taxon>
    </lineage>
</organism>
<evidence type="ECO:0000313" key="2">
    <source>
        <dbReference type="EMBL" id="SUZ71731.1"/>
    </source>
</evidence>
<sequence>MDYATEAAEVVTEVMPWDLDENSVKVRRRLCWIFGSLMSSTACTLTVHTMYRAQGTRRGHGF</sequence>